<comment type="subcellular location">
    <subcellularLocation>
        <location evidence="1">Secreted</location>
    </subcellularLocation>
</comment>
<sequence>MPITIEAKDVNGDGAGIDFSAFLANFEQSFVPVGRGQFSGADMISGAEYALTDANGYGVVLDAGDKAWAYSMSSHTVEGSLDAVSFGGATVLDTTTRTFSQATELRISGLDLNDSAAANLVRSSLTARSAAELLKAIQGDSISFIGSDGADVFKGYDKADTLSGGAGNDTLWGIGGNDRLIGGDGNDTLVGGAGNDVLLGDAGNDTLKGGLGLDTLKGGAGNDKIYGEDGNDKLYGEAGDDVLSGGAGNDRLDGGAGKNTLTGGAGRDTFVFGKDATGRNVISDFSAGKAAGDVIALQKSILSSFADVKDHAVDSKLGLTIDYGDGSIVLRGVHLDDLHRNDFLFV</sequence>
<dbReference type="Proteomes" id="UP000186364">
    <property type="component" value="Unassembled WGS sequence"/>
</dbReference>
<comment type="caution">
    <text evidence="3">The sequence shown here is derived from an EMBL/GenBank/DDBJ whole genome shotgun (WGS) entry which is preliminary data.</text>
</comment>
<proteinExistence type="predicted"/>
<protein>
    <submittedName>
        <fullName evidence="3">Uncharacterized protein</fullName>
    </submittedName>
</protein>
<dbReference type="Gene3D" id="2.150.10.10">
    <property type="entry name" value="Serralysin-like metalloprotease, C-terminal"/>
    <property type="match status" value="2"/>
</dbReference>
<dbReference type="Gene3D" id="3.30.1500.10">
    <property type="entry name" value="Haem-binding HasA"/>
    <property type="match status" value="1"/>
</dbReference>
<dbReference type="SUPFAM" id="SSF54621">
    <property type="entry name" value="Heme-binding protein A (HasA)"/>
    <property type="match status" value="1"/>
</dbReference>
<dbReference type="PANTHER" id="PTHR38340">
    <property type="entry name" value="S-LAYER PROTEIN"/>
    <property type="match status" value="1"/>
</dbReference>
<dbReference type="InterPro" id="IPR001343">
    <property type="entry name" value="Hemolysn_Ca-bd"/>
</dbReference>
<dbReference type="RefSeq" id="WP_083639641.1">
    <property type="nucleotide sequence ID" value="NZ_FOAM01000007.1"/>
</dbReference>
<dbReference type="EMBL" id="MKIP01000059">
    <property type="protein sequence ID" value="OLP57970.1"/>
    <property type="molecule type" value="Genomic_DNA"/>
</dbReference>
<dbReference type="PROSITE" id="PS00330">
    <property type="entry name" value="HEMOLYSIN_CALCIUM"/>
    <property type="match status" value="1"/>
</dbReference>
<dbReference type="GO" id="GO:0005509">
    <property type="term" value="F:calcium ion binding"/>
    <property type="evidence" value="ECO:0007669"/>
    <property type="project" value="InterPro"/>
</dbReference>
<dbReference type="AlphaFoldDB" id="A0A1Q9ARD7"/>
<gene>
    <name evidence="3" type="ORF">BJF93_14155</name>
</gene>
<dbReference type="InterPro" id="IPR018511">
    <property type="entry name" value="Hemolysin-typ_Ca-bd_CS"/>
</dbReference>
<organism evidence="3 4">
    <name type="scientific">Xaviernesmea oryzae</name>
    <dbReference type="NCBI Taxonomy" id="464029"/>
    <lineage>
        <taxon>Bacteria</taxon>
        <taxon>Pseudomonadati</taxon>
        <taxon>Pseudomonadota</taxon>
        <taxon>Alphaproteobacteria</taxon>
        <taxon>Hyphomicrobiales</taxon>
        <taxon>Rhizobiaceae</taxon>
        <taxon>Rhizobium/Agrobacterium group</taxon>
        <taxon>Xaviernesmea</taxon>
    </lineage>
</organism>
<dbReference type="InterPro" id="IPR036912">
    <property type="entry name" value="HasA_haem-bd_sf"/>
</dbReference>
<dbReference type="SUPFAM" id="SSF51120">
    <property type="entry name" value="beta-Roll"/>
    <property type="match status" value="2"/>
</dbReference>
<dbReference type="PANTHER" id="PTHR38340:SF1">
    <property type="entry name" value="S-LAYER PROTEIN"/>
    <property type="match status" value="1"/>
</dbReference>
<evidence type="ECO:0000256" key="1">
    <source>
        <dbReference type="ARBA" id="ARBA00004613"/>
    </source>
</evidence>
<dbReference type="InterPro" id="IPR050557">
    <property type="entry name" value="RTX_toxin/Mannuronan_C5-epim"/>
</dbReference>
<dbReference type="GO" id="GO:0005576">
    <property type="term" value="C:extracellular region"/>
    <property type="evidence" value="ECO:0007669"/>
    <property type="project" value="UniProtKB-SubCell"/>
</dbReference>
<reference evidence="3 4" key="1">
    <citation type="submission" date="2016-09" db="EMBL/GenBank/DDBJ databases">
        <title>Rhizobium sp. nov., a novel species isolated from the rice rhizosphere.</title>
        <authorList>
            <person name="Zhao J."/>
            <person name="Zhang X."/>
        </authorList>
    </citation>
    <scope>NUCLEOTIDE SEQUENCE [LARGE SCALE GENOMIC DNA]</scope>
    <source>
        <strain evidence="3 4">1.7048</strain>
    </source>
</reference>
<name>A0A1Q9ARD7_9HYPH</name>
<dbReference type="Pfam" id="PF00353">
    <property type="entry name" value="HemolysinCabind"/>
    <property type="match status" value="2"/>
</dbReference>
<dbReference type="InterPro" id="IPR011049">
    <property type="entry name" value="Serralysin-like_metalloprot_C"/>
</dbReference>
<evidence type="ECO:0000256" key="2">
    <source>
        <dbReference type="ARBA" id="ARBA00022525"/>
    </source>
</evidence>
<keyword evidence="4" id="KW-1185">Reference proteome</keyword>
<dbReference type="PRINTS" id="PR00313">
    <property type="entry name" value="CABNDNGRPT"/>
</dbReference>
<evidence type="ECO:0000313" key="4">
    <source>
        <dbReference type="Proteomes" id="UP000186364"/>
    </source>
</evidence>
<dbReference type="OrthoDB" id="8418060at2"/>
<evidence type="ECO:0000313" key="3">
    <source>
        <dbReference type="EMBL" id="OLP57970.1"/>
    </source>
</evidence>
<keyword evidence="2" id="KW-0964">Secreted</keyword>
<accession>A0A1Q9ARD7</accession>